<feature type="domain" description="SHOCT" evidence="8">
    <location>
        <begin position="5"/>
        <end position="32"/>
    </location>
</feature>
<dbReference type="EMBL" id="SNXS01000001">
    <property type="protein sequence ID" value="TDP74179.1"/>
    <property type="molecule type" value="Genomic_DNA"/>
</dbReference>
<keyword evidence="5 6" id="KW-0472">Membrane</keyword>
<evidence type="ECO:0000256" key="1">
    <source>
        <dbReference type="ARBA" id="ARBA00004162"/>
    </source>
</evidence>
<gene>
    <name evidence="9" type="ORF">DES47_101233</name>
</gene>
<dbReference type="AlphaFoldDB" id="A0A4R6QTJ1"/>
<evidence type="ECO:0000313" key="9">
    <source>
        <dbReference type="EMBL" id="TDP74179.1"/>
    </source>
</evidence>
<keyword evidence="4 6" id="KW-1133">Transmembrane helix</keyword>
<keyword evidence="10" id="KW-1185">Reference proteome</keyword>
<evidence type="ECO:0000256" key="4">
    <source>
        <dbReference type="ARBA" id="ARBA00022989"/>
    </source>
</evidence>
<feature type="transmembrane region" description="Helical" evidence="6">
    <location>
        <begin position="61"/>
        <end position="80"/>
    </location>
</feature>
<dbReference type="PANTHER" id="PTHR33885:SF3">
    <property type="entry name" value="PHAGE SHOCK PROTEIN C"/>
    <property type="match status" value="1"/>
</dbReference>
<comment type="caution">
    <text evidence="9">The sequence shown here is derived from an EMBL/GenBank/DDBJ whole genome shotgun (WGS) entry which is preliminary data.</text>
</comment>
<dbReference type="RefSeq" id="WP_133698832.1">
    <property type="nucleotide sequence ID" value="NZ_SNXS01000001.1"/>
</dbReference>
<evidence type="ECO:0000256" key="2">
    <source>
        <dbReference type="ARBA" id="ARBA00022475"/>
    </source>
</evidence>
<dbReference type="OrthoDB" id="9154309at2"/>
<feature type="transmembrane region" description="Helical" evidence="6">
    <location>
        <begin position="86"/>
        <end position="105"/>
    </location>
</feature>
<dbReference type="InParanoid" id="A0A4R6QTJ1"/>
<comment type="subcellular location">
    <subcellularLocation>
        <location evidence="1">Cell membrane</location>
        <topology evidence="1">Single-pass membrane protein</topology>
    </subcellularLocation>
</comment>
<dbReference type="InterPro" id="IPR052027">
    <property type="entry name" value="PspC"/>
</dbReference>
<dbReference type="InterPro" id="IPR018649">
    <property type="entry name" value="SHOCT"/>
</dbReference>
<evidence type="ECO:0000256" key="5">
    <source>
        <dbReference type="ARBA" id="ARBA00023136"/>
    </source>
</evidence>
<dbReference type="Proteomes" id="UP000295361">
    <property type="component" value="Unassembled WGS sequence"/>
</dbReference>
<name>A0A4R6QTJ1_9BURK</name>
<evidence type="ECO:0000256" key="3">
    <source>
        <dbReference type="ARBA" id="ARBA00022692"/>
    </source>
</evidence>
<feature type="domain" description="Phage shock protein PspC N-terminal" evidence="7">
    <location>
        <begin position="52"/>
        <end position="107"/>
    </location>
</feature>
<dbReference type="GO" id="GO:0005886">
    <property type="term" value="C:plasma membrane"/>
    <property type="evidence" value="ECO:0007669"/>
    <property type="project" value="UniProtKB-SubCell"/>
</dbReference>
<evidence type="ECO:0000256" key="6">
    <source>
        <dbReference type="SAM" id="Phobius"/>
    </source>
</evidence>
<proteinExistence type="predicted"/>
<dbReference type="InterPro" id="IPR007168">
    <property type="entry name" value="Phageshock_PspC_N"/>
</dbReference>
<evidence type="ECO:0000259" key="7">
    <source>
        <dbReference type="Pfam" id="PF04024"/>
    </source>
</evidence>
<dbReference type="Pfam" id="PF04024">
    <property type="entry name" value="PspC"/>
    <property type="match status" value="1"/>
</dbReference>
<sequence>MSIAEEIHRLDELRARGVLSEAEFQQAKARLLSGATPAGGGTGAPAVEVLNRFRRSRSDSWIGGVCGGLALITGLESWIWRLIFAVMFLFGGAGALLYILLWVFVPSD</sequence>
<reference evidence="9 10" key="1">
    <citation type="submission" date="2019-03" db="EMBL/GenBank/DDBJ databases">
        <title>Genomic Encyclopedia of Type Strains, Phase IV (KMG-IV): sequencing the most valuable type-strain genomes for metagenomic binning, comparative biology and taxonomic classification.</title>
        <authorList>
            <person name="Goeker M."/>
        </authorList>
    </citation>
    <scope>NUCLEOTIDE SEQUENCE [LARGE SCALE GENOMIC DNA]</scope>
    <source>
        <strain evidence="9 10">DSM 16998</strain>
    </source>
</reference>
<keyword evidence="3 6" id="KW-0812">Transmembrane</keyword>
<organism evidence="9 10">
    <name type="scientific">Roseateles toxinivorans</name>
    <dbReference type="NCBI Taxonomy" id="270368"/>
    <lineage>
        <taxon>Bacteria</taxon>
        <taxon>Pseudomonadati</taxon>
        <taxon>Pseudomonadota</taxon>
        <taxon>Betaproteobacteria</taxon>
        <taxon>Burkholderiales</taxon>
        <taxon>Sphaerotilaceae</taxon>
        <taxon>Roseateles</taxon>
    </lineage>
</organism>
<accession>A0A4R6QTJ1</accession>
<protein>
    <submittedName>
        <fullName evidence="9">Phage shock protein C (PspC) family protein</fullName>
    </submittedName>
</protein>
<dbReference type="Pfam" id="PF09851">
    <property type="entry name" value="SHOCT"/>
    <property type="match status" value="1"/>
</dbReference>
<evidence type="ECO:0000259" key="8">
    <source>
        <dbReference type="Pfam" id="PF09851"/>
    </source>
</evidence>
<evidence type="ECO:0000313" key="10">
    <source>
        <dbReference type="Proteomes" id="UP000295361"/>
    </source>
</evidence>
<keyword evidence="2" id="KW-1003">Cell membrane</keyword>
<dbReference type="PANTHER" id="PTHR33885">
    <property type="entry name" value="PHAGE SHOCK PROTEIN C"/>
    <property type="match status" value="1"/>
</dbReference>